<gene>
    <name evidence="1" type="ORF">CSA09_05200</name>
</gene>
<dbReference type="InterPro" id="IPR029439">
    <property type="entry name" value="Wzt_C"/>
</dbReference>
<dbReference type="EMBL" id="PDTV01000012">
    <property type="protein sequence ID" value="PIE82809.1"/>
    <property type="molecule type" value="Genomic_DNA"/>
</dbReference>
<evidence type="ECO:0000313" key="1">
    <source>
        <dbReference type="EMBL" id="PIE82809.1"/>
    </source>
</evidence>
<organism evidence="1 2">
    <name type="scientific">Candidatus Contendibacter odensensis</name>
    <dbReference type="NCBI Taxonomy" id="1400860"/>
    <lineage>
        <taxon>Bacteria</taxon>
        <taxon>Pseudomonadati</taxon>
        <taxon>Pseudomonadota</taxon>
        <taxon>Gammaproteobacteria</taxon>
        <taxon>Candidatus Competibacteraceae</taxon>
        <taxon>Candidatus Contendibacter</taxon>
    </lineage>
</organism>
<dbReference type="Proteomes" id="UP000229278">
    <property type="component" value="Unassembled WGS sequence"/>
</dbReference>
<evidence type="ECO:0000313" key="2">
    <source>
        <dbReference type="Proteomes" id="UP000229278"/>
    </source>
</evidence>
<dbReference type="Gene3D" id="2.70.50.60">
    <property type="entry name" value="abc- transporter (atp binding component) like domain"/>
    <property type="match status" value="1"/>
</dbReference>
<reference evidence="1 2" key="1">
    <citation type="submission" date="2017-10" db="EMBL/GenBank/DDBJ databases">
        <title>Novel microbial diversity and functional potential in the marine mammal oral microbiome.</title>
        <authorList>
            <person name="Dudek N.K."/>
            <person name="Sun C.L."/>
            <person name="Burstein D."/>
            <person name="Kantor R.S."/>
            <person name="Aliaga Goltsman D.S."/>
            <person name="Bik E.M."/>
            <person name="Thomas B.C."/>
            <person name="Banfield J.F."/>
            <person name="Relman D.A."/>
        </authorList>
    </citation>
    <scope>NUCLEOTIDE SEQUENCE [LARGE SCALE GENOMIC DNA]</scope>
    <source>
        <strain evidence="1">DOLJORAL78_50_517</strain>
    </source>
</reference>
<accession>A0A2G6PF53</accession>
<sequence>MYGETSRIIPAYEAWQAQRNVQREQVEACGHSELPVRIISLELLNELPCSHGDDLCFRLRTESSRDDLPFHVTLSIKMSDGRGVYATGTHLSGRPPLSGKQREILITYPHVRLLGGLYSAHARIFDNQGLMLYHEKVLPDVEVRKDSQELGICYLENLWEIN</sequence>
<evidence type="ECO:0008006" key="3">
    <source>
        <dbReference type="Google" id="ProtNLM"/>
    </source>
</evidence>
<proteinExistence type="predicted"/>
<dbReference type="AlphaFoldDB" id="A0A2G6PF53"/>
<name>A0A2G6PF53_9GAMM</name>
<protein>
    <recommendedName>
        <fullName evidence="3">Wzt C-terminal domain-containing protein</fullName>
    </recommendedName>
</protein>
<dbReference type="CDD" id="cd10147">
    <property type="entry name" value="Wzt_C-like"/>
    <property type="match status" value="1"/>
</dbReference>
<comment type="caution">
    <text evidence="1">The sequence shown here is derived from an EMBL/GenBank/DDBJ whole genome shotgun (WGS) entry which is preliminary data.</text>
</comment>